<gene>
    <name evidence="2" type="ORF">M441DRAFT_71097</name>
</gene>
<keyword evidence="3" id="KW-1185">Reference proteome</keyword>
<evidence type="ECO:0000256" key="1">
    <source>
        <dbReference type="SAM" id="MobiDB-lite"/>
    </source>
</evidence>
<dbReference type="EMBL" id="KZ679265">
    <property type="protein sequence ID" value="PTB38743.1"/>
    <property type="molecule type" value="Genomic_DNA"/>
</dbReference>
<reference evidence="2 3" key="1">
    <citation type="submission" date="2016-07" db="EMBL/GenBank/DDBJ databases">
        <title>Multiple horizontal gene transfer events from other fungi enriched the ability of initially mycotrophic Trichoderma (Ascomycota) to feed on dead plant biomass.</title>
        <authorList>
            <consortium name="DOE Joint Genome Institute"/>
            <person name="Aerts A."/>
            <person name="Atanasova L."/>
            <person name="Chenthamara K."/>
            <person name="Zhang J."/>
            <person name="Grujic M."/>
            <person name="Henrissat B."/>
            <person name="Kuo A."/>
            <person name="Salamov A."/>
            <person name="Lipzen A."/>
            <person name="Labutti K."/>
            <person name="Barry K."/>
            <person name="Miao Y."/>
            <person name="Rahimi M.J."/>
            <person name="Shen Q."/>
            <person name="Grigoriev I.V."/>
            <person name="Kubicek C.P."/>
            <person name="Druzhinina I.S."/>
        </authorList>
    </citation>
    <scope>NUCLEOTIDE SEQUENCE [LARGE SCALE GENOMIC DNA]</scope>
    <source>
        <strain evidence="2 3">CBS 433.97</strain>
    </source>
</reference>
<sequence length="295" mass="33340">MGNYSLYGFRFESESLLLVSDQEELGNTEAEYEQWQNLLELDAQASISLQSPNNRYEANQIPAAEHISVQNYHTQGSDNQQTRRINVAHRHSHLPQLIDWGSDSGSGIEDIVGIYGNDPQGLLDSPDEPIWQILYSFSYQNRLDPGRDAYEHTVSAENEAGAPHATIKNESEDENYPFEIMVESGEEHSHDEDSIFDVVSEEESTDDECGFESDDEDADEDSDSDMDLSEDDGHLELAEEAGETTYMLGGDLLVRIPTHSVFDRYSPEEYLGETILDIEWPNSGWQNAFNQTEQN</sequence>
<dbReference type="Proteomes" id="UP000240493">
    <property type="component" value="Unassembled WGS sequence"/>
</dbReference>
<proteinExistence type="predicted"/>
<feature type="region of interest" description="Disordered" evidence="1">
    <location>
        <begin position="200"/>
        <end position="230"/>
    </location>
</feature>
<dbReference type="AlphaFoldDB" id="A0A2T3Z1R3"/>
<organism evidence="2 3">
    <name type="scientific">Trichoderma asperellum (strain ATCC 204424 / CBS 433.97 / NBRC 101777)</name>
    <dbReference type="NCBI Taxonomy" id="1042311"/>
    <lineage>
        <taxon>Eukaryota</taxon>
        <taxon>Fungi</taxon>
        <taxon>Dikarya</taxon>
        <taxon>Ascomycota</taxon>
        <taxon>Pezizomycotina</taxon>
        <taxon>Sordariomycetes</taxon>
        <taxon>Hypocreomycetidae</taxon>
        <taxon>Hypocreales</taxon>
        <taxon>Hypocreaceae</taxon>
        <taxon>Trichoderma</taxon>
    </lineage>
</organism>
<evidence type="ECO:0000313" key="3">
    <source>
        <dbReference type="Proteomes" id="UP000240493"/>
    </source>
</evidence>
<accession>A0A2T3Z1R3</accession>
<name>A0A2T3Z1R3_TRIA4</name>
<evidence type="ECO:0000313" key="2">
    <source>
        <dbReference type="EMBL" id="PTB38743.1"/>
    </source>
</evidence>
<protein>
    <submittedName>
        <fullName evidence="2">Uncharacterized protein</fullName>
    </submittedName>
</protein>